<keyword evidence="3" id="KW-0285">Flavoprotein</keyword>
<dbReference type="InterPro" id="IPR050416">
    <property type="entry name" value="FAD-linked_Oxidoreductase"/>
</dbReference>
<dbReference type="GO" id="GO:0016491">
    <property type="term" value="F:oxidoreductase activity"/>
    <property type="evidence" value="ECO:0007669"/>
    <property type="project" value="UniProtKB-KW"/>
</dbReference>
<dbReference type="Gene3D" id="3.30.465.10">
    <property type="match status" value="1"/>
</dbReference>
<dbReference type="AlphaFoldDB" id="A0A8H7EA79"/>
<dbReference type="InterPro" id="IPR036318">
    <property type="entry name" value="FAD-bd_PCMH-like_sf"/>
</dbReference>
<comment type="caution">
    <text evidence="6">The sequence shown here is derived from an EMBL/GenBank/DDBJ whole genome shotgun (WGS) entry which is preliminary data.</text>
</comment>
<dbReference type="PANTHER" id="PTHR42973">
    <property type="entry name" value="BINDING OXIDOREDUCTASE, PUTATIVE (AFU_ORTHOLOGUE AFUA_1G17690)-RELATED"/>
    <property type="match status" value="1"/>
</dbReference>
<evidence type="ECO:0000256" key="2">
    <source>
        <dbReference type="ARBA" id="ARBA00005466"/>
    </source>
</evidence>
<gene>
    <name evidence="6" type="ORF">GJ744_000055</name>
</gene>
<name>A0A8H7EA79_9EURO</name>
<evidence type="ECO:0000256" key="5">
    <source>
        <dbReference type="ARBA" id="ARBA00023002"/>
    </source>
</evidence>
<dbReference type="PANTHER" id="PTHR42973:SF39">
    <property type="entry name" value="FAD-BINDING PCMH-TYPE DOMAIN-CONTAINING PROTEIN"/>
    <property type="match status" value="1"/>
</dbReference>
<comment type="similarity">
    <text evidence="2">Belongs to the oxygen-dependent FAD-linked oxidoreductase family.</text>
</comment>
<dbReference type="InterPro" id="IPR016169">
    <property type="entry name" value="FAD-bd_PCMH_sub2"/>
</dbReference>
<protein>
    <recommendedName>
        <fullName evidence="8">FAD-binding PCMH-type domain-containing protein</fullName>
    </recommendedName>
</protein>
<evidence type="ECO:0008006" key="8">
    <source>
        <dbReference type="Google" id="ProtNLM"/>
    </source>
</evidence>
<evidence type="ECO:0000256" key="3">
    <source>
        <dbReference type="ARBA" id="ARBA00022630"/>
    </source>
</evidence>
<evidence type="ECO:0000313" key="6">
    <source>
        <dbReference type="EMBL" id="KAF7514285.1"/>
    </source>
</evidence>
<organism evidence="6 7">
    <name type="scientific">Endocarpon pusillum</name>
    <dbReference type="NCBI Taxonomy" id="364733"/>
    <lineage>
        <taxon>Eukaryota</taxon>
        <taxon>Fungi</taxon>
        <taxon>Dikarya</taxon>
        <taxon>Ascomycota</taxon>
        <taxon>Pezizomycotina</taxon>
        <taxon>Eurotiomycetes</taxon>
        <taxon>Chaetothyriomycetidae</taxon>
        <taxon>Verrucariales</taxon>
        <taxon>Verrucariaceae</taxon>
        <taxon>Endocarpon</taxon>
    </lineage>
</organism>
<dbReference type="EMBL" id="JAACFV010000001">
    <property type="protein sequence ID" value="KAF7514285.1"/>
    <property type="molecule type" value="Genomic_DNA"/>
</dbReference>
<evidence type="ECO:0000256" key="4">
    <source>
        <dbReference type="ARBA" id="ARBA00022827"/>
    </source>
</evidence>
<keyword evidence="5" id="KW-0560">Oxidoreductase</keyword>
<dbReference type="Proteomes" id="UP000606974">
    <property type="component" value="Unassembled WGS sequence"/>
</dbReference>
<evidence type="ECO:0000256" key="1">
    <source>
        <dbReference type="ARBA" id="ARBA00001974"/>
    </source>
</evidence>
<comment type="cofactor">
    <cofactor evidence="1">
        <name>FAD</name>
        <dbReference type="ChEBI" id="CHEBI:57692"/>
    </cofactor>
</comment>
<proteinExistence type="inferred from homology"/>
<reference evidence="6" key="1">
    <citation type="submission" date="2020-02" db="EMBL/GenBank/DDBJ databases">
        <authorList>
            <person name="Palmer J.M."/>
        </authorList>
    </citation>
    <scope>NUCLEOTIDE SEQUENCE</scope>
    <source>
        <strain evidence="6">EPUS1.4</strain>
        <tissue evidence="6">Thallus</tissue>
    </source>
</reference>
<dbReference type="GO" id="GO:0050660">
    <property type="term" value="F:flavin adenine dinucleotide binding"/>
    <property type="evidence" value="ECO:0007669"/>
    <property type="project" value="InterPro"/>
</dbReference>
<keyword evidence="7" id="KW-1185">Reference proteome</keyword>
<dbReference type="OrthoDB" id="9983560at2759"/>
<accession>A0A8H7EA79</accession>
<sequence length="253" mass="26795">MQGGGHRPASRDFGLGADQILDSTIVLADGSIVTAEPCQNQDLFLAIRGGGGGTYSVVLSTTIKAWPTTSVVAQHLAINPLADDTSALLDVIALVWSTDPDLNDAGYSGYRTWTIASPTPLFGNFTSAFVYSISVFGKSIEGAQKVFAPVAEKLQTYNESGVEPPVGVAESLGSRLFARAALTKNHAGLRRILNTVAGAPEEYTSNAVELVSGGQVFNDSSDPYSNLHPAWRTSYCCSGLAARYRHCDKRCCA</sequence>
<keyword evidence="4" id="KW-0274">FAD</keyword>
<evidence type="ECO:0000313" key="7">
    <source>
        <dbReference type="Proteomes" id="UP000606974"/>
    </source>
</evidence>
<dbReference type="SUPFAM" id="SSF56176">
    <property type="entry name" value="FAD-binding/transporter-associated domain-like"/>
    <property type="match status" value="1"/>
</dbReference>